<dbReference type="PROSITE" id="PS51257">
    <property type="entry name" value="PROKAR_LIPOPROTEIN"/>
    <property type="match status" value="1"/>
</dbReference>
<feature type="transmembrane region" description="Helical" evidence="1">
    <location>
        <begin position="46"/>
        <end position="65"/>
    </location>
</feature>
<dbReference type="Proteomes" id="UP000036681">
    <property type="component" value="Unplaced"/>
</dbReference>
<evidence type="ECO:0000313" key="2">
    <source>
        <dbReference type="Proteomes" id="UP000036681"/>
    </source>
</evidence>
<keyword evidence="2" id="KW-1185">Reference proteome</keyword>
<keyword evidence="1" id="KW-0472">Membrane</keyword>
<proteinExistence type="predicted"/>
<organism evidence="2 3">
    <name type="scientific">Ascaris lumbricoides</name>
    <name type="common">Giant roundworm</name>
    <dbReference type="NCBI Taxonomy" id="6252"/>
    <lineage>
        <taxon>Eukaryota</taxon>
        <taxon>Metazoa</taxon>
        <taxon>Ecdysozoa</taxon>
        <taxon>Nematoda</taxon>
        <taxon>Chromadorea</taxon>
        <taxon>Rhabditida</taxon>
        <taxon>Spirurina</taxon>
        <taxon>Ascaridomorpha</taxon>
        <taxon>Ascaridoidea</taxon>
        <taxon>Ascarididae</taxon>
        <taxon>Ascaris</taxon>
    </lineage>
</organism>
<accession>A0A0M3HG38</accession>
<keyword evidence="1" id="KW-1133">Transmembrane helix</keyword>
<dbReference type="GO" id="GO:0016020">
    <property type="term" value="C:membrane"/>
    <property type="evidence" value="ECO:0007669"/>
    <property type="project" value="TreeGrafter"/>
</dbReference>
<keyword evidence="1" id="KW-0812">Transmembrane</keyword>
<dbReference type="WBParaSite" id="ALUE_0000048301-mRNA-1">
    <property type="protein sequence ID" value="ALUE_0000048301-mRNA-1"/>
    <property type="gene ID" value="ALUE_0000048301"/>
</dbReference>
<sequence length="84" mass="8997">MSSDEKIISLILLSLSTAFLGVTTGGCLKAAPLVARHYAAFVTGNISLAMSFTMLLVPITVSNIAPDNTPLQWRYVSAKLHSIF</sequence>
<protein>
    <submittedName>
        <fullName evidence="3">Aa_trans domain-containing protein</fullName>
    </submittedName>
</protein>
<dbReference type="PANTHER" id="PTHR45757:SF23">
    <property type="entry name" value="MAJOR FACILITATOR SUPERFAMILY (MFS) PROFILE DOMAIN-CONTAINING PROTEIN"/>
    <property type="match status" value="1"/>
</dbReference>
<name>A0A0M3HG38_ASCLU</name>
<evidence type="ECO:0000313" key="3">
    <source>
        <dbReference type="WBParaSite" id="ALUE_0000048301-mRNA-1"/>
    </source>
</evidence>
<dbReference type="PANTHER" id="PTHR45757">
    <property type="entry name" value="PROTEIN CBG23364-RELATED"/>
    <property type="match status" value="1"/>
</dbReference>
<reference evidence="3" key="1">
    <citation type="submission" date="2017-02" db="UniProtKB">
        <authorList>
            <consortium name="WormBaseParasite"/>
        </authorList>
    </citation>
    <scope>IDENTIFICATION</scope>
</reference>
<dbReference type="AlphaFoldDB" id="A0A0M3HG38"/>
<evidence type="ECO:0000256" key="1">
    <source>
        <dbReference type="SAM" id="Phobius"/>
    </source>
</evidence>